<dbReference type="InterPro" id="IPR000504">
    <property type="entry name" value="RRM_dom"/>
</dbReference>
<reference evidence="5" key="1">
    <citation type="journal article" date="2008" name="Science">
        <title>Genome of an endosymbiont coupling N2 fixation to cellulolysis within RT protist cells in termite gut.</title>
        <authorList>
            <person name="Hongoh Y."/>
            <person name="Sharma V.K."/>
            <person name="Prakash T."/>
            <person name="Noda S."/>
            <person name="Toh H."/>
            <person name="Taylor T.D."/>
            <person name="Kudo T."/>
            <person name="Sakaki Y."/>
            <person name="Toyoda A."/>
            <person name="Hattori M."/>
            <person name="Ohkuma M."/>
        </authorList>
    </citation>
    <scope>NUCLEOTIDE SEQUENCE [LARGE SCALE GENOMIC DNA]</scope>
</reference>
<dbReference type="SMART" id="SM00361">
    <property type="entry name" value="RRM_1"/>
    <property type="match status" value="1"/>
</dbReference>
<dbReference type="InterPro" id="IPR012677">
    <property type="entry name" value="Nucleotide-bd_a/b_plait_sf"/>
</dbReference>
<dbReference type="STRING" id="511995.CFPG_534"/>
<dbReference type="PROSITE" id="PS50102">
    <property type="entry name" value="RRM"/>
    <property type="match status" value="1"/>
</dbReference>
<keyword evidence="5" id="KW-1185">Reference proteome</keyword>
<dbReference type="eggNOG" id="COG0724">
    <property type="taxonomic scope" value="Bacteria"/>
</dbReference>
<dbReference type="SMART" id="SM00360">
    <property type="entry name" value="RRM"/>
    <property type="match status" value="1"/>
</dbReference>
<dbReference type="InterPro" id="IPR003954">
    <property type="entry name" value="RRM_euk-type"/>
</dbReference>
<evidence type="ECO:0000256" key="2">
    <source>
        <dbReference type="SAM" id="MobiDB-lite"/>
    </source>
</evidence>
<dbReference type="KEGG" id="aps:CFPG_534"/>
<dbReference type="OrthoDB" id="9798855at2"/>
<dbReference type="InterPro" id="IPR052462">
    <property type="entry name" value="SLIRP/GR-RBP-like"/>
</dbReference>
<dbReference type="Pfam" id="PF00076">
    <property type="entry name" value="RRM_1"/>
    <property type="match status" value="1"/>
</dbReference>
<evidence type="ECO:0000256" key="1">
    <source>
        <dbReference type="ARBA" id="ARBA00022884"/>
    </source>
</evidence>
<dbReference type="Proteomes" id="UP000000723">
    <property type="component" value="Chromosome"/>
</dbReference>
<gene>
    <name evidence="4" type="ordered locus">CFPG_534</name>
</gene>
<dbReference type="RefSeq" id="WP_012573558.1">
    <property type="nucleotide sequence ID" value="NC_011565.1"/>
</dbReference>
<dbReference type="Gene3D" id="3.30.70.330">
    <property type="match status" value="1"/>
</dbReference>
<proteinExistence type="predicted"/>
<dbReference type="AlphaFoldDB" id="B6YRH5"/>
<evidence type="ECO:0000313" key="4">
    <source>
        <dbReference type="EMBL" id="BAG83797.1"/>
    </source>
</evidence>
<accession>B6YRH5</accession>
<name>B6YRH5_AZOPC</name>
<dbReference type="HOGENOM" id="CLU_012062_28_8_10"/>
<feature type="domain" description="RRM" evidence="3">
    <location>
        <begin position="1"/>
        <end position="79"/>
    </location>
</feature>
<dbReference type="PANTHER" id="PTHR48027">
    <property type="entry name" value="HETEROGENEOUS NUCLEAR RIBONUCLEOPROTEIN 87F-RELATED"/>
    <property type="match status" value="1"/>
</dbReference>
<dbReference type="EMBL" id="AP010656">
    <property type="protein sequence ID" value="BAG83797.1"/>
    <property type="molecule type" value="Genomic_DNA"/>
</dbReference>
<evidence type="ECO:0000259" key="3">
    <source>
        <dbReference type="PROSITE" id="PS50102"/>
    </source>
</evidence>
<dbReference type="GO" id="GO:0003723">
    <property type="term" value="F:RNA binding"/>
    <property type="evidence" value="ECO:0007669"/>
    <property type="project" value="UniProtKB-KW"/>
</dbReference>
<keyword evidence="1" id="KW-0694">RNA-binding</keyword>
<evidence type="ECO:0000313" key="5">
    <source>
        <dbReference type="Proteomes" id="UP000000723"/>
    </source>
</evidence>
<protein>
    <submittedName>
        <fullName evidence="4">RNA-binding protein RbpA</fullName>
    </submittedName>
</protein>
<organism evidence="4 5">
    <name type="scientific">Azobacteroides pseudotrichonymphae genomovar. CFP2</name>
    <dbReference type="NCBI Taxonomy" id="511995"/>
    <lineage>
        <taxon>Bacteria</taxon>
        <taxon>Pseudomonadati</taxon>
        <taxon>Bacteroidota</taxon>
        <taxon>Bacteroidia</taxon>
        <taxon>Bacteroidales</taxon>
        <taxon>Candidatus Azobacteroides</taxon>
    </lineage>
</organism>
<feature type="region of interest" description="Disordered" evidence="2">
    <location>
        <begin position="70"/>
        <end position="98"/>
    </location>
</feature>
<dbReference type="InterPro" id="IPR035979">
    <property type="entry name" value="RBD_domain_sf"/>
</dbReference>
<sequence length="98" mass="11263">MNIFIAGLSFRLNDDDLKNLFESYGTVSSARVIIDRQTSRSKGYGFVEMEDDEEARKAIAELNGSEFDERTISVSEARPKEKRSGFMNDNRGEYNRNR</sequence>
<dbReference type="SUPFAM" id="SSF54928">
    <property type="entry name" value="RNA-binding domain, RBD"/>
    <property type="match status" value="1"/>
</dbReference>